<dbReference type="EMBL" id="JMIY01000001">
    <property type="protein sequence ID" value="KCZ73089.1"/>
    <property type="molecule type" value="Genomic_DNA"/>
</dbReference>
<keyword evidence="1" id="KW-0472">Membrane</keyword>
<gene>
    <name evidence="2" type="ORF">ANME2D_00148</name>
</gene>
<keyword evidence="1" id="KW-0812">Transmembrane</keyword>
<dbReference type="Proteomes" id="UP000027153">
    <property type="component" value="Unassembled WGS sequence"/>
</dbReference>
<proteinExistence type="predicted"/>
<accession>A0A062VBL8</accession>
<dbReference type="AlphaFoldDB" id="A0A062VBL8"/>
<sequence length="87" mass="9280">MNKLKLQILPKVSLITFIAGLVIIIFSPKLGIETVGALLGPGVTSPDTFSAILQASINSYYIIGAVLFFIGGLGCLISIIIFEQQKQ</sequence>
<organism evidence="2 3">
    <name type="scientific">Candidatus Methanoperedens nitratireducens</name>
    <dbReference type="NCBI Taxonomy" id="1392998"/>
    <lineage>
        <taxon>Archaea</taxon>
        <taxon>Methanobacteriati</taxon>
        <taxon>Methanobacteriota</taxon>
        <taxon>Stenosarchaea group</taxon>
        <taxon>Methanomicrobia</taxon>
        <taxon>Methanosarcinales</taxon>
        <taxon>ANME-2 cluster</taxon>
        <taxon>Candidatus Methanoperedentaceae</taxon>
        <taxon>Candidatus Methanoperedens</taxon>
    </lineage>
</organism>
<comment type="caution">
    <text evidence="2">The sequence shown here is derived from an EMBL/GenBank/DDBJ whole genome shotgun (WGS) entry which is preliminary data.</text>
</comment>
<evidence type="ECO:0000313" key="3">
    <source>
        <dbReference type="Proteomes" id="UP000027153"/>
    </source>
</evidence>
<keyword evidence="3" id="KW-1185">Reference proteome</keyword>
<feature type="transmembrane region" description="Helical" evidence="1">
    <location>
        <begin position="12"/>
        <end position="39"/>
    </location>
</feature>
<keyword evidence="1" id="KW-1133">Transmembrane helix</keyword>
<reference evidence="2 3" key="1">
    <citation type="journal article" date="2013" name="Nature">
        <title>Anaerobic oxidation of methane coupled to nitrate reduction in a novel archaeal lineage.</title>
        <authorList>
            <person name="Haroon M.F."/>
            <person name="Hu S."/>
            <person name="Shi Y."/>
            <person name="Imelfort M."/>
            <person name="Keller J."/>
            <person name="Hugenholtz P."/>
            <person name="Yuan Z."/>
            <person name="Tyson G.W."/>
        </authorList>
    </citation>
    <scope>NUCLEOTIDE SEQUENCE [LARGE SCALE GENOMIC DNA]</scope>
    <source>
        <strain evidence="2 3">ANME-2d</strain>
    </source>
</reference>
<name>A0A062VBL8_9EURY</name>
<evidence type="ECO:0000313" key="2">
    <source>
        <dbReference type="EMBL" id="KCZ73089.1"/>
    </source>
</evidence>
<dbReference type="RefSeq" id="WP_048088282.1">
    <property type="nucleotide sequence ID" value="NZ_JMIY01000001.1"/>
</dbReference>
<evidence type="ECO:0000256" key="1">
    <source>
        <dbReference type="SAM" id="Phobius"/>
    </source>
</evidence>
<feature type="transmembrane region" description="Helical" evidence="1">
    <location>
        <begin position="59"/>
        <end position="82"/>
    </location>
</feature>
<protein>
    <submittedName>
        <fullName evidence="2">Uncharacterized protein</fullName>
    </submittedName>
</protein>